<accession>A0ABU3GNJ0</accession>
<name>A0ABU3GNJ0_9SPHI</name>
<sequence>MGYFYEPEIFLLEYCLQKTIKGYPLAKIFEDKRNEIIVWYVI</sequence>
<reference evidence="2" key="1">
    <citation type="submission" date="2023-07" db="EMBL/GenBank/DDBJ databases">
        <title>Functional and genomic diversity of the sorghum phyllosphere microbiome.</title>
        <authorList>
            <person name="Shade A."/>
        </authorList>
    </citation>
    <scope>NUCLEOTIDE SEQUENCE [LARGE SCALE GENOMIC DNA]</scope>
    <source>
        <strain evidence="2">SORGH_AS_0422</strain>
    </source>
</reference>
<keyword evidence="2" id="KW-1185">Reference proteome</keyword>
<proteinExistence type="predicted"/>
<evidence type="ECO:0000313" key="1">
    <source>
        <dbReference type="EMBL" id="MDT3401357.1"/>
    </source>
</evidence>
<protein>
    <submittedName>
        <fullName evidence="1">Uncharacterized protein</fullName>
    </submittedName>
</protein>
<gene>
    <name evidence="1" type="ORF">QE417_000429</name>
</gene>
<evidence type="ECO:0000313" key="2">
    <source>
        <dbReference type="Proteomes" id="UP001258315"/>
    </source>
</evidence>
<dbReference type="Proteomes" id="UP001258315">
    <property type="component" value="Unassembled WGS sequence"/>
</dbReference>
<dbReference type="EMBL" id="JAVLVU010000001">
    <property type="protein sequence ID" value="MDT3401357.1"/>
    <property type="molecule type" value="Genomic_DNA"/>
</dbReference>
<comment type="caution">
    <text evidence="1">The sequence shown here is derived from an EMBL/GenBank/DDBJ whole genome shotgun (WGS) entry which is preliminary data.</text>
</comment>
<organism evidence="1 2">
    <name type="scientific">Mucilaginibacter terrae</name>
    <dbReference type="NCBI Taxonomy" id="1955052"/>
    <lineage>
        <taxon>Bacteria</taxon>
        <taxon>Pseudomonadati</taxon>
        <taxon>Bacteroidota</taxon>
        <taxon>Sphingobacteriia</taxon>
        <taxon>Sphingobacteriales</taxon>
        <taxon>Sphingobacteriaceae</taxon>
        <taxon>Mucilaginibacter</taxon>
    </lineage>
</organism>